<dbReference type="SUPFAM" id="SSF53383">
    <property type="entry name" value="PLP-dependent transferases"/>
    <property type="match status" value="1"/>
</dbReference>
<comment type="caution">
    <text evidence="3">The sequence shown here is derived from an EMBL/GenBank/DDBJ whole genome shotgun (WGS) entry which is preliminary data.</text>
</comment>
<dbReference type="PANTHER" id="PTHR11986">
    <property type="entry name" value="AMINOTRANSFERASE CLASS III"/>
    <property type="match status" value="1"/>
</dbReference>
<dbReference type="AlphaFoldDB" id="A0AAJ2U5Z9"/>
<dbReference type="GO" id="GO:0042802">
    <property type="term" value="F:identical protein binding"/>
    <property type="evidence" value="ECO:0007669"/>
    <property type="project" value="TreeGrafter"/>
</dbReference>
<feature type="non-terminal residue" evidence="3">
    <location>
        <position position="1"/>
    </location>
</feature>
<name>A0AAJ2U5Z9_ALKPS</name>
<feature type="non-terminal residue" evidence="3">
    <location>
        <position position="93"/>
    </location>
</feature>
<dbReference type="Gene3D" id="3.90.1150.10">
    <property type="entry name" value="Aspartate Aminotransferase, domain 1"/>
    <property type="match status" value="1"/>
</dbReference>
<dbReference type="GO" id="GO:0008483">
    <property type="term" value="F:transaminase activity"/>
    <property type="evidence" value="ECO:0007669"/>
    <property type="project" value="UniProtKB-KW"/>
</dbReference>
<organism evidence="3 4">
    <name type="scientific">Alkalihalophilus pseudofirmus</name>
    <name type="common">Bacillus pseudofirmus</name>
    <dbReference type="NCBI Taxonomy" id="79885"/>
    <lineage>
        <taxon>Bacteria</taxon>
        <taxon>Bacillati</taxon>
        <taxon>Bacillota</taxon>
        <taxon>Bacilli</taxon>
        <taxon>Bacillales</taxon>
        <taxon>Bacillaceae</taxon>
        <taxon>Alkalihalophilus</taxon>
    </lineage>
</organism>
<dbReference type="RefSeq" id="WP_323467923.1">
    <property type="nucleotide sequence ID" value="NZ_JAWJAY010000438.1"/>
</dbReference>
<gene>
    <name evidence="3" type="ORF">RYX45_21585</name>
</gene>
<dbReference type="InterPro" id="IPR050103">
    <property type="entry name" value="Class-III_PLP-dep_AT"/>
</dbReference>
<protein>
    <submittedName>
        <fullName evidence="3">Aminotransferase class III-fold pyridoxal phosphate-dependent enzyme</fullName>
    </submittedName>
</protein>
<evidence type="ECO:0000313" key="3">
    <source>
        <dbReference type="EMBL" id="MDV2887762.1"/>
    </source>
</evidence>
<dbReference type="GO" id="GO:0030170">
    <property type="term" value="F:pyridoxal phosphate binding"/>
    <property type="evidence" value="ECO:0007669"/>
    <property type="project" value="InterPro"/>
</dbReference>
<dbReference type="Gene3D" id="3.40.640.10">
    <property type="entry name" value="Type I PLP-dependent aspartate aminotransferase-like (Major domain)"/>
    <property type="match status" value="1"/>
</dbReference>
<reference evidence="3" key="1">
    <citation type="submission" date="2023-10" db="EMBL/GenBank/DDBJ databases">
        <title>Screening of Alkalihalophilus pseudofirmusBZ-TG-HK211 and Its Alleviation of Salt Stress on Rapeseed Growth.</title>
        <authorList>
            <person name="Zhao B."/>
            <person name="Guo T."/>
        </authorList>
    </citation>
    <scope>NUCLEOTIDE SEQUENCE</scope>
    <source>
        <strain evidence="3">BZ-TG-HK211</strain>
    </source>
</reference>
<accession>A0AAJ2U5Z9</accession>
<dbReference type="PANTHER" id="PTHR11986:SF18">
    <property type="entry name" value="ORNITHINE AMINOTRANSFERASE, MITOCHONDRIAL"/>
    <property type="match status" value="1"/>
</dbReference>
<dbReference type="InterPro" id="IPR015421">
    <property type="entry name" value="PyrdxlP-dep_Trfase_major"/>
</dbReference>
<sequence>PISCVVANKDILGVFNPGSHGSTFGGNPMACAVSMAALDVLIDENLAQRSLELGEYFMEKLKQINNPVIKEVRGRGLFIGVELNEEARKYCEQ</sequence>
<proteinExistence type="predicted"/>
<keyword evidence="3" id="KW-0808">Transferase</keyword>
<dbReference type="InterPro" id="IPR015422">
    <property type="entry name" value="PyrdxlP-dep_Trfase_small"/>
</dbReference>
<dbReference type="InterPro" id="IPR005814">
    <property type="entry name" value="Aminotrans_3"/>
</dbReference>
<comment type="cofactor">
    <cofactor evidence="1">
        <name>pyridoxal 5'-phosphate</name>
        <dbReference type="ChEBI" id="CHEBI:597326"/>
    </cofactor>
</comment>
<dbReference type="Pfam" id="PF00202">
    <property type="entry name" value="Aminotran_3"/>
    <property type="match status" value="1"/>
</dbReference>
<dbReference type="EMBL" id="JAWJAY010000438">
    <property type="protein sequence ID" value="MDV2887762.1"/>
    <property type="molecule type" value="Genomic_DNA"/>
</dbReference>
<dbReference type="Proteomes" id="UP001285636">
    <property type="component" value="Unassembled WGS sequence"/>
</dbReference>
<evidence type="ECO:0000256" key="1">
    <source>
        <dbReference type="ARBA" id="ARBA00001933"/>
    </source>
</evidence>
<keyword evidence="2" id="KW-0663">Pyridoxal phosphate</keyword>
<dbReference type="InterPro" id="IPR015424">
    <property type="entry name" value="PyrdxlP-dep_Trfase"/>
</dbReference>
<evidence type="ECO:0000313" key="4">
    <source>
        <dbReference type="Proteomes" id="UP001285636"/>
    </source>
</evidence>
<keyword evidence="3" id="KW-0032">Aminotransferase</keyword>
<evidence type="ECO:0000256" key="2">
    <source>
        <dbReference type="ARBA" id="ARBA00022898"/>
    </source>
</evidence>